<organism evidence="9">
    <name type="scientific">Eutreptiella gymnastica</name>
    <dbReference type="NCBI Taxonomy" id="73025"/>
    <lineage>
        <taxon>Eukaryota</taxon>
        <taxon>Discoba</taxon>
        <taxon>Euglenozoa</taxon>
        <taxon>Euglenida</taxon>
        <taxon>Spirocuta</taxon>
        <taxon>Euglenophyceae</taxon>
        <taxon>Eutreptiales</taxon>
        <taxon>Eutreptiaceae</taxon>
        <taxon>Eutreptiella</taxon>
    </lineage>
</organism>
<dbReference type="AlphaFoldDB" id="A0A7S4G3L6"/>
<feature type="transmembrane region" description="Helical" evidence="7">
    <location>
        <begin position="426"/>
        <end position="450"/>
    </location>
</feature>
<feature type="compositionally biased region" description="Basic residues" evidence="8">
    <location>
        <begin position="627"/>
        <end position="636"/>
    </location>
</feature>
<name>A0A7S4G3L6_9EUGL</name>
<feature type="transmembrane region" description="Helical" evidence="7">
    <location>
        <begin position="525"/>
        <end position="549"/>
    </location>
</feature>
<keyword evidence="3 7" id="KW-0812">Transmembrane</keyword>
<feature type="transmembrane region" description="Helical" evidence="7">
    <location>
        <begin position="380"/>
        <end position="405"/>
    </location>
</feature>
<evidence type="ECO:0000256" key="5">
    <source>
        <dbReference type="ARBA" id="ARBA00023136"/>
    </source>
</evidence>
<evidence type="ECO:0000313" key="9">
    <source>
        <dbReference type="EMBL" id="CAE0824191.1"/>
    </source>
</evidence>
<dbReference type="InterPro" id="IPR007603">
    <property type="entry name" value="Choline_transptr-like"/>
</dbReference>
<evidence type="ECO:0000256" key="7">
    <source>
        <dbReference type="RuleBase" id="RU368066"/>
    </source>
</evidence>
<evidence type="ECO:0000256" key="1">
    <source>
        <dbReference type="ARBA" id="ARBA00004141"/>
    </source>
</evidence>
<feature type="region of interest" description="Disordered" evidence="8">
    <location>
        <begin position="622"/>
        <end position="658"/>
    </location>
</feature>
<feature type="transmembrane region" description="Helical" evidence="7">
    <location>
        <begin position="273"/>
        <end position="301"/>
    </location>
</feature>
<feature type="transmembrane region" description="Helical" evidence="7">
    <location>
        <begin position="186"/>
        <end position="208"/>
    </location>
</feature>
<proteinExistence type="inferred from homology"/>
<accession>A0A7S4G3L6</accession>
<comment type="subcellular location">
    <subcellularLocation>
        <location evidence="7">Cell membrane</location>
        <topology evidence="7">Multi-pass membrane protein</topology>
    </subcellularLocation>
    <subcellularLocation>
        <location evidence="1">Membrane</location>
        <topology evidence="1">Multi-pass membrane protein</topology>
    </subcellularLocation>
</comment>
<evidence type="ECO:0000256" key="6">
    <source>
        <dbReference type="ARBA" id="ARBA00023180"/>
    </source>
</evidence>
<keyword evidence="4 7" id="KW-1133">Transmembrane helix</keyword>
<gene>
    <name evidence="9" type="ORF">EGYM00163_LOCUS35398</name>
</gene>
<dbReference type="PANTHER" id="PTHR12385:SF14">
    <property type="entry name" value="CHOLINE TRANSPORTER-LIKE 2"/>
    <property type="match status" value="1"/>
</dbReference>
<comment type="function">
    <text evidence="7">Choline transporter.</text>
</comment>
<evidence type="ECO:0000256" key="8">
    <source>
        <dbReference type="SAM" id="MobiDB-lite"/>
    </source>
</evidence>
<dbReference type="PANTHER" id="PTHR12385">
    <property type="entry name" value="CHOLINE TRANSPORTER-LIKE (SLC FAMILY 44)"/>
    <property type="match status" value="1"/>
</dbReference>
<protein>
    <recommendedName>
        <fullName evidence="7">Choline transporter-like protein</fullName>
    </recommendedName>
</protein>
<evidence type="ECO:0000256" key="4">
    <source>
        <dbReference type="ARBA" id="ARBA00022989"/>
    </source>
</evidence>
<comment type="similarity">
    <text evidence="2 7">Belongs to the CTL (choline transporter-like) family.</text>
</comment>
<sequence>MAFTYGNTDWVLYGMDYEGNVCSKESATTPNVTDLADNNYGKNWTSRKLIWYPLDTDLFTAAESPTTKLQTLLKLGICVDACPVPNGDLIRPTKVKWYSEPREWNVWYASSTPILNRCIPDLQSNLTTPVVRALAESFIADTGIGSLFQYLEAELLDGIWVMVIGIGTGVVLCFVWIFFLKFTVTFFVHLVLLIVLALFTGGSVLLFWRAEYIKLYAAQDDPWQSYIIWFQIGGGILGVFAIIFLLLIIFMWRRIQVAIQILKLSADVITTTPTILIIPVLAVILITIDVVYSVFVGITLYSAGEVVPDNFTISAPWLQPVLNTTNQLLNSGVDLTNGLNLTNATVNITGIDTTAVINTSYIKDTFNFKLLFQLFNLFEFLWAMGLVNAIAFMTMAFVTVMYYFSVPGDGKKAPIGATFTGLWWTLRYHLGTVAMGSFIIAVIQLIRIIASYIQSKVEQSQNDAAKWIGRCIQCYLACLERIVTWINKNAYIICCIESSSFCSSAATAVGLLLSNLADVSAANFIADAIFIFCKICITGLNVAIMYGLFQTGLVSETKVLFLPLILGGFISWTLASVFMHVYDAVQDTALMCYCWDKENNNGSDEKPYYFNSRLQSILNKYNEGRDHKGRSTRKVHVAVSDPGDESAPALTPDKGPSP</sequence>
<evidence type="ECO:0000256" key="2">
    <source>
        <dbReference type="ARBA" id="ARBA00007168"/>
    </source>
</evidence>
<evidence type="ECO:0000256" key="3">
    <source>
        <dbReference type="ARBA" id="ARBA00022692"/>
    </source>
</evidence>
<dbReference type="GO" id="GO:0005886">
    <property type="term" value="C:plasma membrane"/>
    <property type="evidence" value="ECO:0007669"/>
    <property type="project" value="UniProtKB-SubCell"/>
</dbReference>
<dbReference type="EMBL" id="HBJA01102760">
    <property type="protein sequence ID" value="CAE0824191.1"/>
    <property type="molecule type" value="Transcribed_RNA"/>
</dbReference>
<reference evidence="9" key="1">
    <citation type="submission" date="2021-01" db="EMBL/GenBank/DDBJ databases">
        <authorList>
            <person name="Corre E."/>
            <person name="Pelletier E."/>
            <person name="Niang G."/>
            <person name="Scheremetjew M."/>
            <person name="Finn R."/>
            <person name="Kale V."/>
            <person name="Holt S."/>
            <person name="Cochrane G."/>
            <person name="Meng A."/>
            <person name="Brown T."/>
            <person name="Cohen L."/>
        </authorList>
    </citation>
    <scope>NUCLEOTIDE SEQUENCE</scope>
    <source>
        <strain evidence="9">CCMP1594</strain>
    </source>
</reference>
<dbReference type="GO" id="GO:0022857">
    <property type="term" value="F:transmembrane transporter activity"/>
    <property type="evidence" value="ECO:0007669"/>
    <property type="project" value="UniProtKB-UniRule"/>
</dbReference>
<feature type="transmembrane region" description="Helical" evidence="7">
    <location>
        <begin position="159"/>
        <end position="179"/>
    </location>
</feature>
<feature type="transmembrane region" description="Helical" evidence="7">
    <location>
        <begin position="490"/>
        <end position="513"/>
    </location>
</feature>
<keyword evidence="5 7" id="KW-0472">Membrane</keyword>
<feature type="transmembrane region" description="Helical" evidence="7">
    <location>
        <begin position="561"/>
        <end position="582"/>
    </location>
</feature>
<keyword evidence="6" id="KW-0325">Glycoprotein</keyword>
<feature type="transmembrane region" description="Helical" evidence="7">
    <location>
        <begin position="228"/>
        <end position="252"/>
    </location>
</feature>
<dbReference type="Pfam" id="PF04515">
    <property type="entry name" value="Choline_transpo"/>
    <property type="match status" value="1"/>
</dbReference>